<feature type="domain" description="Signal transduction histidine kinase dimerisation/phosphoacceptor" evidence="3">
    <location>
        <begin position="10"/>
        <end position="65"/>
    </location>
</feature>
<dbReference type="OrthoDB" id="9883407at2"/>
<sequence>MLKTAVKSASTRDLRHDIGEPLLAIRLYAQVLRSGDALDPRLSETLLEAIEEQAVTLQRRLEEVLGDALSNPYR</sequence>
<dbReference type="KEGG" id="glj:GKIL_3733"/>
<keyword evidence="5" id="KW-1185">Reference proteome</keyword>
<accession>U5QQS6</accession>
<evidence type="ECO:0000313" key="5">
    <source>
        <dbReference type="Proteomes" id="UP000017396"/>
    </source>
</evidence>
<dbReference type="HOGENOM" id="CLU_2682595_0_0_3"/>
<protein>
    <recommendedName>
        <fullName evidence="2">histidine kinase</fullName>
        <ecNumber evidence="2">2.7.13.3</ecNumber>
    </recommendedName>
</protein>
<dbReference type="SUPFAM" id="SSF47384">
    <property type="entry name" value="Homodimeric domain of signal transducing histidine kinase"/>
    <property type="match status" value="1"/>
</dbReference>
<dbReference type="Gene3D" id="1.10.287.130">
    <property type="match status" value="1"/>
</dbReference>
<name>U5QQS6_GLOK1</name>
<dbReference type="AlphaFoldDB" id="U5QQS6"/>
<dbReference type="Proteomes" id="UP000017396">
    <property type="component" value="Chromosome"/>
</dbReference>
<evidence type="ECO:0000256" key="2">
    <source>
        <dbReference type="ARBA" id="ARBA00012438"/>
    </source>
</evidence>
<dbReference type="RefSeq" id="WP_023175295.1">
    <property type="nucleotide sequence ID" value="NC_022600.1"/>
</dbReference>
<dbReference type="InterPro" id="IPR036097">
    <property type="entry name" value="HisK_dim/P_sf"/>
</dbReference>
<dbReference type="InterPro" id="IPR003661">
    <property type="entry name" value="HisK_dim/P_dom"/>
</dbReference>
<proteinExistence type="predicted"/>
<dbReference type="EC" id="2.7.13.3" evidence="2"/>
<comment type="catalytic activity">
    <reaction evidence="1">
        <text>ATP + protein L-histidine = ADP + protein N-phospho-L-histidine.</text>
        <dbReference type="EC" id="2.7.13.3"/>
    </reaction>
</comment>
<dbReference type="GO" id="GO:0000155">
    <property type="term" value="F:phosphorelay sensor kinase activity"/>
    <property type="evidence" value="ECO:0007669"/>
    <property type="project" value="InterPro"/>
</dbReference>
<reference evidence="4 5" key="1">
    <citation type="journal article" date="2013" name="PLoS ONE">
        <title>Cultivation and Complete Genome Sequencing of Gloeobacter kilaueensis sp. nov., from a Lava Cave in Kilauea Caldera, Hawai'i.</title>
        <authorList>
            <person name="Saw J.H."/>
            <person name="Schatz M."/>
            <person name="Brown M.V."/>
            <person name="Kunkel D.D."/>
            <person name="Foster J.S."/>
            <person name="Shick H."/>
            <person name="Christensen S."/>
            <person name="Hou S."/>
            <person name="Wan X."/>
            <person name="Donachie S.P."/>
        </authorList>
    </citation>
    <scope>NUCLEOTIDE SEQUENCE [LARGE SCALE GENOMIC DNA]</scope>
    <source>
        <strain evidence="5">JS</strain>
    </source>
</reference>
<evidence type="ECO:0000313" key="4">
    <source>
        <dbReference type="EMBL" id="AGY59979.1"/>
    </source>
</evidence>
<dbReference type="CDD" id="cd00082">
    <property type="entry name" value="HisKA"/>
    <property type="match status" value="1"/>
</dbReference>
<gene>
    <name evidence="4" type="ORF">GKIL_3733</name>
</gene>
<dbReference type="EMBL" id="CP003587">
    <property type="protein sequence ID" value="AGY59979.1"/>
    <property type="molecule type" value="Genomic_DNA"/>
</dbReference>
<evidence type="ECO:0000259" key="3">
    <source>
        <dbReference type="Pfam" id="PF00512"/>
    </source>
</evidence>
<dbReference type="Pfam" id="PF00512">
    <property type="entry name" value="HisKA"/>
    <property type="match status" value="1"/>
</dbReference>
<organism evidence="4 5">
    <name type="scientific">Gloeobacter kilaueensis (strain ATCC BAA-2537 / CCAP 1431/1 / ULC 316 / JS1)</name>
    <dbReference type="NCBI Taxonomy" id="1183438"/>
    <lineage>
        <taxon>Bacteria</taxon>
        <taxon>Bacillati</taxon>
        <taxon>Cyanobacteriota</taxon>
        <taxon>Cyanophyceae</taxon>
        <taxon>Gloeobacterales</taxon>
        <taxon>Gloeobacteraceae</taxon>
        <taxon>Gloeobacter</taxon>
    </lineage>
</organism>
<dbReference type="STRING" id="1183438.GKIL_3733"/>
<evidence type="ECO:0000256" key="1">
    <source>
        <dbReference type="ARBA" id="ARBA00000085"/>
    </source>
</evidence>